<dbReference type="GO" id="GO:0030145">
    <property type="term" value="F:manganese ion binding"/>
    <property type="evidence" value="ECO:0007669"/>
    <property type="project" value="UniProtKB-UniRule"/>
</dbReference>
<evidence type="ECO:0000256" key="6">
    <source>
        <dbReference type="ARBA" id="ARBA00022801"/>
    </source>
</evidence>
<accession>A0A7X1B022</accession>
<name>A0A7X1B022_9BACT</name>
<keyword evidence="8" id="KW-0963">Cytoplasm</keyword>
<dbReference type="InterPro" id="IPR023042">
    <property type="entry name" value="Peptidase_M17_leu_NH2_pept"/>
</dbReference>
<dbReference type="PROSITE" id="PS00631">
    <property type="entry name" value="CYTOSOL_AP"/>
    <property type="match status" value="1"/>
</dbReference>
<feature type="active site" evidence="8">
    <location>
        <position position="325"/>
    </location>
</feature>
<feature type="binding site" evidence="8">
    <location>
        <position position="244"/>
    </location>
    <ligand>
        <name>Mn(2+)</name>
        <dbReference type="ChEBI" id="CHEBI:29035"/>
        <label>2</label>
    </ligand>
</feature>
<dbReference type="HAMAP" id="MF_00181">
    <property type="entry name" value="Cytosol_peptidase_M17"/>
    <property type="match status" value="1"/>
</dbReference>
<proteinExistence type="inferred from homology"/>
<feature type="active site" evidence="8">
    <location>
        <position position="251"/>
    </location>
</feature>
<evidence type="ECO:0000256" key="1">
    <source>
        <dbReference type="ARBA" id="ARBA00000135"/>
    </source>
</evidence>
<dbReference type="InterPro" id="IPR000819">
    <property type="entry name" value="Peptidase_M17_C"/>
</dbReference>
<feature type="binding site" evidence="8">
    <location>
        <position position="323"/>
    </location>
    <ligand>
        <name>Mn(2+)</name>
        <dbReference type="ChEBI" id="CHEBI:29035"/>
        <label>1</label>
    </ligand>
</feature>
<keyword evidence="7 8" id="KW-0464">Manganese</keyword>
<feature type="binding site" evidence="8">
    <location>
        <position position="244"/>
    </location>
    <ligand>
        <name>Mn(2+)</name>
        <dbReference type="ChEBI" id="CHEBI:29035"/>
        <label>1</label>
    </ligand>
</feature>
<dbReference type="EMBL" id="JACHVA010000118">
    <property type="protein sequence ID" value="MBC2603143.1"/>
    <property type="molecule type" value="Genomic_DNA"/>
</dbReference>
<evidence type="ECO:0000256" key="7">
    <source>
        <dbReference type="ARBA" id="ARBA00023211"/>
    </source>
</evidence>
<protein>
    <recommendedName>
        <fullName evidence="8">Probable cytosol aminopeptidase</fullName>
        <ecNumber evidence="8">3.4.11.1</ecNumber>
    </recommendedName>
    <alternativeName>
        <fullName evidence="8">Leucine aminopeptidase</fullName>
        <shortName evidence="8">LAP</shortName>
        <ecNumber evidence="8">3.4.11.10</ecNumber>
    </alternativeName>
    <alternativeName>
        <fullName evidence="8">Leucyl aminopeptidase</fullName>
    </alternativeName>
</protein>
<dbReference type="SUPFAM" id="SSF53187">
    <property type="entry name" value="Zn-dependent exopeptidases"/>
    <property type="match status" value="1"/>
</dbReference>
<evidence type="ECO:0000256" key="8">
    <source>
        <dbReference type="HAMAP-Rule" id="MF_00181"/>
    </source>
</evidence>
<dbReference type="CDD" id="cd00433">
    <property type="entry name" value="Peptidase_M17"/>
    <property type="match status" value="1"/>
</dbReference>
<dbReference type="InterPro" id="IPR008283">
    <property type="entry name" value="Peptidase_M17_N"/>
</dbReference>
<keyword evidence="4 8" id="KW-0031">Aminopeptidase</keyword>
<dbReference type="SUPFAM" id="SSF52949">
    <property type="entry name" value="Macro domain-like"/>
    <property type="match status" value="1"/>
</dbReference>
<dbReference type="RefSeq" id="WP_185693783.1">
    <property type="nucleotide sequence ID" value="NZ_JACHVA010000118.1"/>
</dbReference>
<feature type="domain" description="Cytosol aminopeptidase" evidence="9">
    <location>
        <begin position="319"/>
        <end position="326"/>
    </location>
</feature>
<comment type="subcellular location">
    <subcellularLocation>
        <location evidence="8">Cytoplasm</location>
    </subcellularLocation>
</comment>
<dbReference type="InterPro" id="IPR011356">
    <property type="entry name" value="Leucine_aapep/pepB"/>
</dbReference>
<sequence length="479" mass="51935">MSERIQIKASDSASANADLVLFKTKGDFIPRPFRSEEFDGSAQTCLLFHAAERREFYVGLGDADQVTSNSYRQASGQAIRKAINLGSDEILIDVSEIENRVVEIAQGLTVGAYHFDEFQAEKKTKKTVKVVLIGPKKSLKSIRNLIARGISLGQATNYVRHLGNLPGNIITPETLAKEARNLGQEHELKCQIWTKSGLQRDGFGGLLAVGGGSSNDPRLIRLDYTTEKKNAPTLALVGKAITFDSGGLCIKGADHMDEMKFDKMGGCSVLGIMKAVAELKPDCNVIGILASAENMTGGSAYRPGDIVRTFDGQTVEVANTDAEGRIVLADALGYVRERVKPDMVIDMATLTGACVAALGEERGGLFCRDEDLTRIMQKCGEQTGERVWPLPFEEEFDSQIESEVADVRNLGKTRWGGASTAATFLARWTKGLPHIHLDIAGPAMTAIPKQYRGPGATGFGVGLVYAFVESWTQLNQKSK</sequence>
<comment type="similarity">
    <text evidence="3 8">Belongs to the peptidase M17 family.</text>
</comment>
<dbReference type="PANTHER" id="PTHR11963:SF23">
    <property type="entry name" value="CYTOSOL AMINOPEPTIDASE"/>
    <property type="match status" value="1"/>
</dbReference>
<feature type="binding site" evidence="8">
    <location>
        <position position="239"/>
    </location>
    <ligand>
        <name>Mn(2+)</name>
        <dbReference type="ChEBI" id="CHEBI:29035"/>
        <label>2</label>
    </ligand>
</feature>
<dbReference type="InterPro" id="IPR043472">
    <property type="entry name" value="Macro_dom-like"/>
</dbReference>
<evidence type="ECO:0000259" key="9">
    <source>
        <dbReference type="PROSITE" id="PS00631"/>
    </source>
</evidence>
<keyword evidence="5 8" id="KW-0645">Protease</keyword>
<comment type="cofactor">
    <cofactor evidence="8">
        <name>Mn(2+)</name>
        <dbReference type="ChEBI" id="CHEBI:29035"/>
    </cofactor>
    <text evidence="8">Binds 2 manganese ions per subunit.</text>
</comment>
<evidence type="ECO:0000256" key="2">
    <source>
        <dbReference type="ARBA" id="ARBA00000967"/>
    </source>
</evidence>
<dbReference type="EC" id="3.4.11.1" evidence="8"/>
<keyword evidence="6 8" id="KW-0378">Hydrolase</keyword>
<dbReference type="GO" id="GO:0005737">
    <property type="term" value="C:cytoplasm"/>
    <property type="evidence" value="ECO:0007669"/>
    <property type="project" value="UniProtKB-SubCell"/>
</dbReference>
<comment type="caution">
    <text evidence="10">The sequence shown here is derived from an EMBL/GenBank/DDBJ whole genome shotgun (WGS) entry which is preliminary data.</text>
</comment>
<feature type="binding site" evidence="8">
    <location>
        <position position="262"/>
    </location>
    <ligand>
        <name>Mn(2+)</name>
        <dbReference type="ChEBI" id="CHEBI:29035"/>
        <label>2</label>
    </ligand>
</feature>
<feature type="binding site" evidence="8">
    <location>
        <position position="323"/>
    </location>
    <ligand>
        <name>Mn(2+)</name>
        <dbReference type="ChEBI" id="CHEBI:29035"/>
        <label>2</label>
    </ligand>
</feature>
<dbReference type="NCBIfam" id="NF002074">
    <property type="entry name" value="PRK00913.1-4"/>
    <property type="match status" value="1"/>
</dbReference>
<dbReference type="Pfam" id="PF02789">
    <property type="entry name" value="Peptidase_M17_N"/>
    <property type="match status" value="1"/>
</dbReference>
<reference evidence="10 11" key="1">
    <citation type="submission" date="2020-07" db="EMBL/GenBank/DDBJ databases">
        <authorList>
            <person name="Feng X."/>
        </authorList>
    </citation>
    <scope>NUCLEOTIDE SEQUENCE [LARGE SCALE GENOMIC DNA]</scope>
    <source>
        <strain evidence="10 11">JCM14086</strain>
    </source>
</reference>
<dbReference type="Pfam" id="PF00883">
    <property type="entry name" value="Peptidase_M17"/>
    <property type="match status" value="1"/>
</dbReference>
<evidence type="ECO:0000313" key="10">
    <source>
        <dbReference type="EMBL" id="MBC2603143.1"/>
    </source>
</evidence>
<comment type="catalytic activity">
    <reaction evidence="2 8">
        <text>Release of an N-terminal amino acid, preferentially leucine, but not glutamic or aspartic acids.</text>
        <dbReference type="EC" id="3.4.11.10"/>
    </reaction>
</comment>
<evidence type="ECO:0000256" key="3">
    <source>
        <dbReference type="ARBA" id="ARBA00009528"/>
    </source>
</evidence>
<dbReference type="Gene3D" id="3.40.630.10">
    <property type="entry name" value="Zn peptidases"/>
    <property type="match status" value="1"/>
</dbReference>
<keyword evidence="11" id="KW-1185">Reference proteome</keyword>
<comment type="catalytic activity">
    <reaction evidence="1 8">
        <text>Release of an N-terminal amino acid, Xaa-|-Yaa-, in which Xaa is preferably Leu, but may be other amino acids including Pro although not Arg or Lys, and Yaa may be Pro. Amino acid amides and methyl esters are also readily hydrolyzed, but rates on arylamides are exceedingly low.</text>
        <dbReference type="EC" id="3.4.11.1"/>
    </reaction>
</comment>
<organism evidence="10 11">
    <name type="scientific">Puniceicoccus vermicola</name>
    <dbReference type="NCBI Taxonomy" id="388746"/>
    <lineage>
        <taxon>Bacteria</taxon>
        <taxon>Pseudomonadati</taxon>
        <taxon>Verrucomicrobiota</taxon>
        <taxon>Opitutia</taxon>
        <taxon>Puniceicoccales</taxon>
        <taxon>Puniceicoccaceae</taxon>
        <taxon>Puniceicoccus</taxon>
    </lineage>
</organism>
<evidence type="ECO:0000256" key="5">
    <source>
        <dbReference type="ARBA" id="ARBA00022670"/>
    </source>
</evidence>
<dbReference type="AlphaFoldDB" id="A0A7X1B022"/>
<comment type="function">
    <text evidence="8">Presumably involved in the processing and regular turnover of intracellular proteins. Catalyzes the removal of unsubstituted N-terminal amino acids from various peptides.</text>
</comment>
<keyword evidence="8" id="KW-0479">Metal-binding</keyword>
<dbReference type="GO" id="GO:0006508">
    <property type="term" value="P:proteolysis"/>
    <property type="evidence" value="ECO:0007669"/>
    <property type="project" value="UniProtKB-KW"/>
</dbReference>
<dbReference type="GO" id="GO:0070006">
    <property type="term" value="F:metalloaminopeptidase activity"/>
    <property type="evidence" value="ECO:0007669"/>
    <property type="project" value="InterPro"/>
</dbReference>
<dbReference type="Gene3D" id="3.40.220.10">
    <property type="entry name" value="Leucine Aminopeptidase, subunit E, domain 1"/>
    <property type="match status" value="1"/>
</dbReference>
<evidence type="ECO:0000256" key="4">
    <source>
        <dbReference type="ARBA" id="ARBA00022438"/>
    </source>
</evidence>
<dbReference type="PRINTS" id="PR00481">
    <property type="entry name" value="LAMNOPPTDASE"/>
</dbReference>
<dbReference type="PANTHER" id="PTHR11963">
    <property type="entry name" value="LEUCINE AMINOPEPTIDASE-RELATED"/>
    <property type="match status" value="1"/>
</dbReference>
<dbReference type="Proteomes" id="UP000525652">
    <property type="component" value="Unassembled WGS sequence"/>
</dbReference>
<evidence type="ECO:0000313" key="11">
    <source>
        <dbReference type="Proteomes" id="UP000525652"/>
    </source>
</evidence>
<dbReference type="EC" id="3.4.11.10" evidence="8"/>
<feature type="binding site" evidence="8">
    <location>
        <position position="321"/>
    </location>
    <ligand>
        <name>Mn(2+)</name>
        <dbReference type="ChEBI" id="CHEBI:29035"/>
        <label>1</label>
    </ligand>
</feature>
<gene>
    <name evidence="8" type="primary">pepA</name>
    <name evidence="10" type="ORF">H5P30_15270</name>
</gene>